<name>A0ABQ2V8L7_9PSEU</name>
<sequence length="73" mass="7694">MIEFSPALVFAVLALSCATTSKVVPNTVGHTSSRTSPQVISPNPASPSTIRIRSTMRWLGGTSDLSRTHACPP</sequence>
<protein>
    <recommendedName>
        <fullName evidence="4">Secreted protein</fullName>
    </recommendedName>
</protein>
<feature type="region of interest" description="Disordered" evidence="1">
    <location>
        <begin position="26"/>
        <end position="47"/>
    </location>
</feature>
<keyword evidence="3" id="KW-1185">Reference proteome</keyword>
<comment type="caution">
    <text evidence="2">The sequence shown here is derived from an EMBL/GenBank/DDBJ whole genome shotgun (WGS) entry which is preliminary data.</text>
</comment>
<organism evidence="2 3">
    <name type="scientific">Lentzea flava</name>
    <dbReference type="NCBI Taxonomy" id="103732"/>
    <lineage>
        <taxon>Bacteria</taxon>
        <taxon>Bacillati</taxon>
        <taxon>Actinomycetota</taxon>
        <taxon>Actinomycetes</taxon>
        <taxon>Pseudonocardiales</taxon>
        <taxon>Pseudonocardiaceae</taxon>
        <taxon>Lentzea</taxon>
    </lineage>
</organism>
<evidence type="ECO:0008006" key="4">
    <source>
        <dbReference type="Google" id="ProtNLM"/>
    </source>
</evidence>
<dbReference type="EMBL" id="BMRE01000054">
    <property type="protein sequence ID" value="GGU73815.1"/>
    <property type="molecule type" value="Genomic_DNA"/>
</dbReference>
<reference evidence="3" key="1">
    <citation type="journal article" date="2019" name="Int. J. Syst. Evol. Microbiol.">
        <title>The Global Catalogue of Microorganisms (GCM) 10K type strain sequencing project: providing services to taxonomists for standard genome sequencing and annotation.</title>
        <authorList>
            <consortium name="The Broad Institute Genomics Platform"/>
            <consortium name="The Broad Institute Genome Sequencing Center for Infectious Disease"/>
            <person name="Wu L."/>
            <person name="Ma J."/>
        </authorList>
    </citation>
    <scope>NUCLEOTIDE SEQUENCE [LARGE SCALE GENOMIC DNA]</scope>
    <source>
        <strain evidence="3">JCM 3296</strain>
    </source>
</reference>
<accession>A0ABQ2V8L7</accession>
<evidence type="ECO:0000313" key="3">
    <source>
        <dbReference type="Proteomes" id="UP000649573"/>
    </source>
</evidence>
<evidence type="ECO:0000313" key="2">
    <source>
        <dbReference type="EMBL" id="GGU73815.1"/>
    </source>
</evidence>
<proteinExistence type="predicted"/>
<dbReference type="RefSeq" id="WP_189258679.1">
    <property type="nucleotide sequence ID" value="NZ_BMRE01000054.1"/>
</dbReference>
<dbReference type="Proteomes" id="UP000649573">
    <property type="component" value="Unassembled WGS sequence"/>
</dbReference>
<evidence type="ECO:0000256" key="1">
    <source>
        <dbReference type="SAM" id="MobiDB-lite"/>
    </source>
</evidence>
<gene>
    <name evidence="2" type="ORF">GCM10010178_76570</name>
</gene>